<gene>
    <name evidence="2" type="ORF">A2744_03935</name>
</gene>
<dbReference type="PANTHER" id="PTHR36966">
    <property type="entry name" value="REP-ASSOCIATED TYROSINE TRANSPOSASE"/>
    <property type="match status" value="1"/>
</dbReference>
<dbReference type="SUPFAM" id="SSF143422">
    <property type="entry name" value="Transposase IS200-like"/>
    <property type="match status" value="1"/>
</dbReference>
<dbReference type="Gene3D" id="3.30.70.1290">
    <property type="entry name" value="Transposase IS200-like"/>
    <property type="match status" value="1"/>
</dbReference>
<dbReference type="InterPro" id="IPR052715">
    <property type="entry name" value="RAYT_transposase"/>
</dbReference>
<accession>A0A1G1Y008</accession>
<name>A0A1G1Y008_9BACT</name>
<dbReference type="EMBL" id="MHIE01000028">
    <property type="protein sequence ID" value="OGY45130.1"/>
    <property type="molecule type" value="Genomic_DNA"/>
</dbReference>
<protein>
    <recommendedName>
        <fullName evidence="1">Transposase IS200-like domain-containing protein</fullName>
    </recommendedName>
</protein>
<feature type="domain" description="Transposase IS200-like" evidence="1">
    <location>
        <begin position="2"/>
        <end position="87"/>
    </location>
</feature>
<sequence>MAFSKALEEYNFRMFAWVILDNHYHCQVRVEKGTDLSGFIQKIHGLSARNLNKLENASGRKIWWNYWDKCLNSEKDFWVHFNYIHNNPIKHGYVKNIKGLASYRFCSYNYYLKIKSQEWLNSIFAEYPVVDFALDND</sequence>
<organism evidence="2 3">
    <name type="scientific">Candidatus Buchananbacteria bacterium RIFCSPHIGHO2_01_FULL_44_11</name>
    <dbReference type="NCBI Taxonomy" id="1797535"/>
    <lineage>
        <taxon>Bacteria</taxon>
        <taxon>Candidatus Buchananiibacteriota</taxon>
    </lineage>
</organism>
<evidence type="ECO:0000313" key="3">
    <source>
        <dbReference type="Proteomes" id="UP000178240"/>
    </source>
</evidence>
<dbReference type="STRING" id="1797535.A2744_03935"/>
<dbReference type="PANTHER" id="PTHR36966:SF1">
    <property type="entry name" value="REP-ASSOCIATED TYROSINE TRANSPOSASE"/>
    <property type="match status" value="1"/>
</dbReference>
<comment type="caution">
    <text evidence="2">The sequence shown here is derived from an EMBL/GenBank/DDBJ whole genome shotgun (WGS) entry which is preliminary data.</text>
</comment>
<dbReference type="GO" id="GO:0004803">
    <property type="term" value="F:transposase activity"/>
    <property type="evidence" value="ECO:0007669"/>
    <property type="project" value="InterPro"/>
</dbReference>
<dbReference type="NCBIfam" id="NF047646">
    <property type="entry name" value="REP_Tyr_transpos"/>
    <property type="match status" value="1"/>
</dbReference>
<dbReference type="SMART" id="SM01321">
    <property type="entry name" value="Y1_Tnp"/>
    <property type="match status" value="1"/>
</dbReference>
<dbReference type="InterPro" id="IPR036515">
    <property type="entry name" value="Transposase_17_sf"/>
</dbReference>
<dbReference type="AlphaFoldDB" id="A0A1G1Y008"/>
<proteinExistence type="predicted"/>
<dbReference type="GO" id="GO:0006313">
    <property type="term" value="P:DNA transposition"/>
    <property type="evidence" value="ECO:0007669"/>
    <property type="project" value="InterPro"/>
</dbReference>
<evidence type="ECO:0000259" key="1">
    <source>
        <dbReference type="SMART" id="SM01321"/>
    </source>
</evidence>
<dbReference type="InterPro" id="IPR002686">
    <property type="entry name" value="Transposase_17"/>
</dbReference>
<dbReference type="Proteomes" id="UP000178240">
    <property type="component" value="Unassembled WGS sequence"/>
</dbReference>
<dbReference type="GO" id="GO:0043565">
    <property type="term" value="F:sequence-specific DNA binding"/>
    <property type="evidence" value="ECO:0007669"/>
    <property type="project" value="TreeGrafter"/>
</dbReference>
<reference evidence="2 3" key="1">
    <citation type="journal article" date="2016" name="Nat. Commun.">
        <title>Thousands of microbial genomes shed light on interconnected biogeochemical processes in an aquifer system.</title>
        <authorList>
            <person name="Anantharaman K."/>
            <person name="Brown C.T."/>
            <person name="Hug L.A."/>
            <person name="Sharon I."/>
            <person name="Castelle C.J."/>
            <person name="Probst A.J."/>
            <person name="Thomas B.C."/>
            <person name="Singh A."/>
            <person name="Wilkins M.J."/>
            <person name="Karaoz U."/>
            <person name="Brodie E.L."/>
            <person name="Williams K.H."/>
            <person name="Hubbard S.S."/>
            <person name="Banfield J.F."/>
        </authorList>
    </citation>
    <scope>NUCLEOTIDE SEQUENCE [LARGE SCALE GENOMIC DNA]</scope>
</reference>
<evidence type="ECO:0000313" key="2">
    <source>
        <dbReference type="EMBL" id="OGY45130.1"/>
    </source>
</evidence>
<dbReference type="Pfam" id="PF01797">
    <property type="entry name" value="Y1_Tnp"/>
    <property type="match status" value="1"/>
</dbReference>